<organism evidence="1 2">
    <name type="scientific">Actinomycetospora termitidis</name>
    <dbReference type="NCBI Taxonomy" id="3053470"/>
    <lineage>
        <taxon>Bacteria</taxon>
        <taxon>Bacillati</taxon>
        <taxon>Actinomycetota</taxon>
        <taxon>Actinomycetes</taxon>
        <taxon>Pseudonocardiales</taxon>
        <taxon>Pseudonocardiaceae</taxon>
        <taxon>Actinomycetospora</taxon>
    </lineage>
</organism>
<reference evidence="1 2" key="1">
    <citation type="submission" date="2023-06" db="EMBL/GenBank/DDBJ databases">
        <title>Actinomycetospora Odt1-22.</title>
        <authorList>
            <person name="Supong K."/>
        </authorList>
    </citation>
    <scope>NUCLEOTIDE SEQUENCE [LARGE SCALE GENOMIC DNA]</scope>
    <source>
        <strain evidence="1 2">Odt1-22</strain>
    </source>
</reference>
<evidence type="ECO:0000313" key="1">
    <source>
        <dbReference type="EMBL" id="MDL5155143.1"/>
    </source>
</evidence>
<sequence length="217" mass="22958">MDGATRSLLELWDTTEDVVDGLAAPDWTRPLGRTDRARACAALDTGGTDVADLVTHLTGGHPTDPDRMREELAAAHVRAGRELTHAAPRGEALAAQCLDMCLHTHDLLAALDRDLDPDEAEPAAVQACRLVVGTLPRLLACTPELRASSLRVVVRAGDGAAVIDRSFPTTGHGAAETLEADAVAMVLLLAGRRRVMELRDLVAWDGPTAERVLAAVG</sequence>
<evidence type="ECO:0000313" key="2">
    <source>
        <dbReference type="Proteomes" id="UP001231924"/>
    </source>
</evidence>
<dbReference type="EMBL" id="JASVWF010000001">
    <property type="protein sequence ID" value="MDL5155143.1"/>
    <property type="molecule type" value="Genomic_DNA"/>
</dbReference>
<name>A0ABT7M6R0_9PSEU</name>
<keyword evidence="2" id="KW-1185">Reference proteome</keyword>
<evidence type="ECO:0008006" key="3">
    <source>
        <dbReference type="Google" id="ProtNLM"/>
    </source>
</evidence>
<accession>A0ABT7M6R0</accession>
<comment type="caution">
    <text evidence="1">The sequence shown here is derived from an EMBL/GenBank/DDBJ whole genome shotgun (WGS) entry which is preliminary data.</text>
</comment>
<proteinExistence type="predicted"/>
<dbReference type="Proteomes" id="UP001231924">
    <property type="component" value="Unassembled WGS sequence"/>
</dbReference>
<gene>
    <name evidence="1" type="ORF">QRT03_04180</name>
</gene>
<protein>
    <recommendedName>
        <fullName evidence="3">Mycothiol-dependent maleylpyruvate isomerase metal-binding domain-containing protein</fullName>
    </recommendedName>
</protein>
<dbReference type="RefSeq" id="WP_286051247.1">
    <property type="nucleotide sequence ID" value="NZ_JASVWF010000001.1"/>
</dbReference>